<gene>
    <name evidence="2" type="ORF">EZV62_009080</name>
</gene>
<dbReference type="GO" id="GO:0004553">
    <property type="term" value="F:hydrolase activity, hydrolyzing O-glycosyl compounds"/>
    <property type="evidence" value="ECO:0007669"/>
    <property type="project" value="InterPro"/>
</dbReference>
<evidence type="ECO:0000256" key="1">
    <source>
        <dbReference type="ARBA" id="ARBA00010838"/>
    </source>
</evidence>
<dbReference type="SUPFAM" id="SSF51445">
    <property type="entry name" value="(Trans)glycosidases"/>
    <property type="match status" value="1"/>
</dbReference>
<dbReference type="GO" id="GO:0005975">
    <property type="term" value="P:carbohydrate metabolic process"/>
    <property type="evidence" value="ECO:0007669"/>
    <property type="project" value="InterPro"/>
</dbReference>
<sequence length="176" mass="20509">MQINKNSSPLKTKMIVTLKAEEQSHLQVNCAALERYEWIINRVHSFGMKVTLTFFHHSLPPWAAEYGCWKMEKTVDYFMDFTSCVILLAIAEETLAEFLSKASRTAVDWVQMIEMKDYFFVVVSLHVLRNADLIIEYLDSFDLMARTLGRCKVVETKTGVVPNFDFEWRYFVITSV</sequence>
<comment type="similarity">
    <text evidence="1">Belongs to the glycosyl hydrolase 1 family.</text>
</comment>
<dbReference type="Proteomes" id="UP000323000">
    <property type="component" value="Chromosome 3"/>
</dbReference>
<dbReference type="OrthoDB" id="1748887at2759"/>
<dbReference type="EMBL" id="VAHF01000003">
    <property type="protein sequence ID" value="TXG67805.1"/>
    <property type="molecule type" value="Genomic_DNA"/>
</dbReference>
<keyword evidence="3" id="KW-1185">Reference proteome</keyword>
<accession>A0A5C7IFL2</accession>
<dbReference type="InterPro" id="IPR001360">
    <property type="entry name" value="Glyco_hydro_1"/>
</dbReference>
<name>A0A5C7IFL2_9ROSI</name>
<dbReference type="AlphaFoldDB" id="A0A5C7IFL2"/>
<reference evidence="3" key="1">
    <citation type="journal article" date="2019" name="Gigascience">
        <title>De novo genome assembly of the endangered Acer yangbiense, a plant species with extremely small populations endemic to Yunnan Province, China.</title>
        <authorList>
            <person name="Yang J."/>
            <person name="Wariss H.M."/>
            <person name="Tao L."/>
            <person name="Zhang R."/>
            <person name="Yun Q."/>
            <person name="Hollingsworth P."/>
            <person name="Dao Z."/>
            <person name="Luo G."/>
            <person name="Guo H."/>
            <person name="Ma Y."/>
            <person name="Sun W."/>
        </authorList>
    </citation>
    <scope>NUCLEOTIDE SEQUENCE [LARGE SCALE GENOMIC DNA]</scope>
    <source>
        <strain evidence="3">cv. Malutang</strain>
    </source>
</reference>
<dbReference type="InterPro" id="IPR017853">
    <property type="entry name" value="GH"/>
</dbReference>
<evidence type="ECO:0000313" key="2">
    <source>
        <dbReference type="EMBL" id="TXG67805.1"/>
    </source>
</evidence>
<dbReference type="Pfam" id="PF00232">
    <property type="entry name" value="Glyco_hydro_1"/>
    <property type="match status" value="1"/>
</dbReference>
<evidence type="ECO:0000313" key="3">
    <source>
        <dbReference type="Proteomes" id="UP000323000"/>
    </source>
</evidence>
<proteinExistence type="inferred from homology"/>
<organism evidence="2 3">
    <name type="scientific">Acer yangbiense</name>
    <dbReference type="NCBI Taxonomy" id="1000413"/>
    <lineage>
        <taxon>Eukaryota</taxon>
        <taxon>Viridiplantae</taxon>
        <taxon>Streptophyta</taxon>
        <taxon>Embryophyta</taxon>
        <taxon>Tracheophyta</taxon>
        <taxon>Spermatophyta</taxon>
        <taxon>Magnoliopsida</taxon>
        <taxon>eudicotyledons</taxon>
        <taxon>Gunneridae</taxon>
        <taxon>Pentapetalae</taxon>
        <taxon>rosids</taxon>
        <taxon>malvids</taxon>
        <taxon>Sapindales</taxon>
        <taxon>Sapindaceae</taxon>
        <taxon>Hippocastanoideae</taxon>
        <taxon>Acereae</taxon>
        <taxon>Acer</taxon>
    </lineage>
</organism>
<protein>
    <submittedName>
        <fullName evidence="2">Uncharacterized protein</fullName>
    </submittedName>
</protein>
<comment type="caution">
    <text evidence="2">The sequence shown here is derived from an EMBL/GenBank/DDBJ whole genome shotgun (WGS) entry which is preliminary data.</text>
</comment>
<dbReference type="Gene3D" id="3.20.20.80">
    <property type="entry name" value="Glycosidases"/>
    <property type="match status" value="1"/>
</dbReference>